<feature type="binding site" evidence="18">
    <location>
        <begin position="67"/>
        <end position="70"/>
    </location>
    <ligand>
        <name>GTP</name>
        <dbReference type="ChEBI" id="CHEBI:37565"/>
    </ligand>
</feature>
<evidence type="ECO:0000256" key="1">
    <source>
        <dbReference type="ARBA" id="ARBA00000312"/>
    </source>
</evidence>
<keyword evidence="13 19" id="KW-0418">Kinase</keyword>
<dbReference type="OrthoDB" id="9788370at2"/>
<dbReference type="STRING" id="1513793.SAMN06296036_102111"/>
<evidence type="ECO:0000256" key="11">
    <source>
        <dbReference type="ARBA" id="ARBA00022679"/>
    </source>
</evidence>
<reference evidence="20" key="1">
    <citation type="submission" date="2017-04" db="EMBL/GenBank/DDBJ databases">
        <authorList>
            <person name="Varghese N."/>
            <person name="Submissions S."/>
        </authorList>
    </citation>
    <scope>NUCLEOTIDE SEQUENCE [LARGE SCALE GENOMIC DNA]</scope>
    <source>
        <strain evidence="20">RKEM611</strain>
    </source>
</reference>
<dbReference type="EC" id="2.7.7.62" evidence="9"/>
<evidence type="ECO:0000313" key="20">
    <source>
        <dbReference type="Proteomes" id="UP000192907"/>
    </source>
</evidence>
<dbReference type="PANTHER" id="PTHR34848:SF1">
    <property type="entry name" value="BIFUNCTIONAL ADENOSYLCOBALAMIN BIOSYNTHESIS PROTEIN COBU"/>
    <property type="match status" value="1"/>
</dbReference>
<keyword evidence="14" id="KW-0067">ATP-binding</keyword>
<evidence type="ECO:0000256" key="3">
    <source>
        <dbReference type="ARBA" id="ARBA00001522"/>
    </source>
</evidence>
<feature type="binding site" evidence="18">
    <location>
        <position position="78"/>
    </location>
    <ligand>
        <name>GTP</name>
        <dbReference type="ChEBI" id="CHEBI:37565"/>
    </ligand>
</feature>
<evidence type="ECO:0000256" key="10">
    <source>
        <dbReference type="ARBA" id="ARBA00022573"/>
    </source>
</evidence>
<accession>A0A1Y6B693</accession>
<comment type="catalytic activity">
    <reaction evidence="2">
        <text>adenosylcob(III)inamide phosphate + GTP + H(+) = adenosylcob(III)inamide-GDP + diphosphate</text>
        <dbReference type="Rhea" id="RHEA:22712"/>
        <dbReference type="ChEBI" id="CHEBI:15378"/>
        <dbReference type="ChEBI" id="CHEBI:33019"/>
        <dbReference type="ChEBI" id="CHEBI:37565"/>
        <dbReference type="ChEBI" id="CHEBI:58502"/>
        <dbReference type="ChEBI" id="CHEBI:60487"/>
        <dbReference type="EC" id="2.7.7.62"/>
    </reaction>
</comment>
<proteinExistence type="inferred from homology"/>
<dbReference type="Gene3D" id="3.40.50.300">
    <property type="entry name" value="P-loop containing nucleotide triphosphate hydrolases"/>
    <property type="match status" value="1"/>
</dbReference>
<feature type="binding site" evidence="18">
    <location>
        <begin position="26"/>
        <end position="33"/>
    </location>
    <ligand>
        <name>GTP</name>
        <dbReference type="ChEBI" id="CHEBI:37565"/>
    </ligand>
</feature>
<keyword evidence="15 18" id="KW-0342">GTP-binding</keyword>
<dbReference type="Proteomes" id="UP000192907">
    <property type="component" value="Unassembled WGS sequence"/>
</dbReference>
<comment type="pathway">
    <text evidence="6">Cofactor biosynthesis; adenosylcobalamin biosynthesis; adenosylcobalamin from cob(II)yrinate a,c-diamide: step 5/7.</text>
</comment>
<dbReference type="PANTHER" id="PTHR34848">
    <property type="match status" value="1"/>
</dbReference>
<dbReference type="Pfam" id="PF02283">
    <property type="entry name" value="CobU"/>
    <property type="match status" value="1"/>
</dbReference>
<dbReference type="SUPFAM" id="SSF52540">
    <property type="entry name" value="P-loop containing nucleoside triphosphate hydrolases"/>
    <property type="match status" value="1"/>
</dbReference>
<dbReference type="GO" id="GO:0009236">
    <property type="term" value="P:cobalamin biosynthetic process"/>
    <property type="evidence" value="ECO:0007669"/>
    <property type="project" value="UniProtKB-UniPathway"/>
</dbReference>
<comment type="catalytic activity">
    <reaction evidence="1">
        <text>adenosylcob(III)inamide + ATP = adenosylcob(III)inamide phosphate + ADP + H(+)</text>
        <dbReference type="Rhea" id="RHEA:15769"/>
        <dbReference type="ChEBI" id="CHEBI:2480"/>
        <dbReference type="ChEBI" id="CHEBI:15378"/>
        <dbReference type="ChEBI" id="CHEBI:30616"/>
        <dbReference type="ChEBI" id="CHEBI:58502"/>
        <dbReference type="ChEBI" id="CHEBI:456216"/>
        <dbReference type="EC" id="2.7.1.156"/>
    </reaction>
</comment>
<dbReference type="GO" id="GO:0005524">
    <property type="term" value="F:ATP binding"/>
    <property type="evidence" value="ECO:0007669"/>
    <property type="project" value="UniProtKB-KW"/>
</dbReference>
<keyword evidence="10" id="KW-0169">Cobalamin biosynthesis</keyword>
<dbReference type="AlphaFoldDB" id="A0A1Y6B693"/>
<keyword evidence="20" id="KW-1185">Reference proteome</keyword>
<evidence type="ECO:0000256" key="6">
    <source>
        <dbReference type="ARBA" id="ARBA00005159"/>
    </source>
</evidence>
<evidence type="ECO:0000256" key="17">
    <source>
        <dbReference type="ARBA" id="ARBA00030571"/>
    </source>
</evidence>
<evidence type="ECO:0000256" key="9">
    <source>
        <dbReference type="ARBA" id="ARBA00012523"/>
    </source>
</evidence>
<organism evidence="19 20">
    <name type="scientific">Pseudobacteriovorax antillogorgiicola</name>
    <dbReference type="NCBI Taxonomy" id="1513793"/>
    <lineage>
        <taxon>Bacteria</taxon>
        <taxon>Pseudomonadati</taxon>
        <taxon>Bdellovibrionota</taxon>
        <taxon>Oligoflexia</taxon>
        <taxon>Oligoflexales</taxon>
        <taxon>Pseudobacteriovoracaceae</taxon>
        <taxon>Pseudobacteriovorax</taxon>
    </lineage>
</organism>
<dbReference type="InterPro" id="IPR027417">
    <property type="entry name" value="P-loop_NTPase"/>
</dbReference>
<evidence type="ECO:0000313" key="19">
    <source>
        <dbReference type="EMBL" id="SME94328.1"/>
    </source>
</evidence>
<comment type="function">
    <text evidence="4">Catalyzes ATP-dependent phosphorylation of adenosylcobinamide and addition of GMP to adenosylcobinamide phosphate.</text>
</comment>
<comment type="catalytic activity">
    <reaction evidence="3">
        <text>adenosylcob(III)inamide + GTP = adenosylcob(III)inamide phosphate + GDP + H(+)</text>
        <dbReference type="Rhea" id="RHEA:15765"/>
        <dbReference type="ChEBI" id="CHEBI:2480"/>
        <dbReference type="ChEBI" id="CHEBI:15378"/>
        <dbReference type="ChEBI" id="CHEBI:37565"/>
        <dbReference type="ChEBI" id="CHEBI:58189"/>
        <dbReference type="ChEBI" id="CHEBI:58502"/>
        <dbReference type="EC" id="2.7.1.156"/>
    </reaction>
</comment>
<evidence type="ECO:0000256" key="4">
    <source>
        <dbReference type="ARBA" id="ARBA00003889"/>
    </source>
</evidence>
<dbReference type="RefSeq" id="WP_132315536.1">
    <property type="nucleotide sequence ID" value="NZ_FWZT01000002.1"/>
</dbReference>
<keyword evidence="12 18" id="KW-0547">Nucleotide-binding</keyword>
<evidence type="ECO:0000256" key="12">
    <source>
        <dbReference type="ARBA" id="ARBA00022741"/>
    </source>
</evidence>
<dbReference type="GO" id="GO:0043752">
    <property type="term" value="F:adenosylcobinamide kinase activity"/>
    <property type="evidence" value="ECO:0007669"/>
    <property type="project" value="UniProtKB-EC"/>
</dbReference>
<gene>
    <name evidence="19" type="ORF">SAMN06296036_102111</name>
</gene>
<evidence type="ECO:0000256" key="14">
    <source>
        <dbReference type="ARBA" id="ARBA00022840"/>
    </source>
</evidence>
<evidence type="ECO:0000256" key="16">
    <source>
        <dbReference type="ARBA" id="ARBA00029570"/>
    </source>
</evidence>
<dbReference type="UniPathway" id="UPA00148">
    <property type="reaction ID" value="UER00236"/>
</dbReference>
<sequence length="202" mass="22219">MLQVPRPSGKNLPDLQVLESPILIIGAAFTGKSELANRALDTDKIALVIGTGSLEDNHFQKRIQDLKDQRPPHWEHVEPKQDALDHLESAQHGYDQILFDSVNQWIAELTLSRAGKLSAEQLEDSLLHEGRQLCKVVRGFGPRKRLVLVTSEVGAGITPPSAPARAFRQATSRINCYLAEECRSVVMVSAGLPLVLKGQGFN</sequence>
<dbReference type="GO" id="GO:0005525">
    <property type="term" value="F:GTP binding"/>
    <property type="evidence" value="ECO:0007669"/>
    <property type="project" value="UniProtKB-KW"/>
</dbReference>
<keyword evidence="11 19" id="KW-0808">Transferase</keyword>
<evidence type="ECO:0000256" key="18">
    <source>
        <dbReference type="PIRSR" id="PIRSR006135-2"/>
    </source>
</evidence>
<evidence type="ECO:0000256" key="8">
    <source>
        <dbReference type="ARBA" id="ARBA00012016"/>
    </source>
</evidence>
<dbReference type="InterPro" id="IPR003203">
    <property type="entry name" value="CobU/CobP"/>
</dbReference>
<evidence type="ECO:0000256" key="5">
    <source>
        <dbReference type="ARBA" id="ARBA00004692"/>
    </source>
</evidence>
<dbReference type="GO" id="GO:0008820">
    <property type="term" value="F:cobinamide phosphate guanylyltransferase activity"/>
    <property type="evidence" value="ECO:0007669"/>
    <property type="project" value="UniProtKB-EC"/>
</dbReference>
<evidence type="ECO:0000256" key="13">
    <source>
        <dbReference type="ARBA" id="ARBA00022777"/>
    </source>
</evidence>
<comment type="similarity">
    <text evidence="7">Belongs to the CobU/CobP family.</text>
</comment>
<feature type="binding site" evidence="18">
    <location>
        <position position="100"/>
    </location>
    <ligand>
        <name>GTP</name>
        <dbReference type="ChEBI" id="CHEBI:37565"/>
    </ligand>
</feature>
<comment type="pathway">
    <text evidence="5">Cofactor biosynthesis; adenosylcobalamin biosynthesis; adenosylcobalamin from cob(II)yrinate a,c-diamide: step 6/7.</text>
</comment>
<evidence type="ECO:0000256" key="15">
    <source>
        <dbReference type="ARBA" id="ARBA00023134"/>
    </source>
</evidence>
<evidence type="ECO:0000256" key="2">
    <source>
        <dbReference type="ARBA" id="ARBA00000711"/>
    </source>
</evidence>
<protein>
    <recommendedName>
        <fullName evidence="16">Adenosylcobinamide kinase</fullName>
        <ecNumber evidence="8">2.7.1.156</ecNumber>
        <ecNumber evidence="9">2.7.7.62</ecNumber>
    </recommendedName>
    <alternativeName>
        <fullName evidence="17">Adenosylcobinamide-phosphate guanylyltransferase</fullName>
    </alternativeName>
</protein>
<dbReference type="EMBL" id="FWZT01000002">
    <property type="protein sequence ID" value="SME94328.1"/>
    <property type="molecule type" value="Genomic_DNA"/>
</dbReference>
<dbReference type="EC" id="2.7.1.156" evidence="8"/>
<keyword evidence="19" id="KW-0548">Nucleotidyltransferase</keyword>
<evidence type="ECO:0000256" key="7">
    <source>
        <dbReference type="ARBA" id="ARBA00007490"/>
    </source>
</evidence>
<dbReference type="PIRSF" id="PIRSF006135">
    <property type="entry name" value="CobU"/>
    <property type="match status" value="1"/>
</dbReference>
<name>A0A1Y6B693_9BACT</name>